<organism evidence="2 3">
    <name type="scientific">Pisum sativum</name>
    <name type="common">Garden pea</name>
    <name type="synonym">Lathyrus oleraceus</name>
    <dbReference type="NCBI Taxonomy" id="3888"/>
    <lineage>
        <taxon>Eukaryota</taxon>
        <taxon>Viridiplantae</taxon>
        <taxon>Streptophyta</taxon>
        <taxon>Embryophyta</taxon>
        <taxon>Tracheophyta</taxon>
        <taxon>Spermatophyta</taxon>
        <taxon>Magnoliopsida</taxon>
        <taxon>eudicotyledons</taxon>
        <taxon>Gunneridae</taxon>
        <taxon>Pentapetalae</taxon>
        <taxon>rosids</taxon>
        <taxon>fabids</taxon>
        <taxon>Fabales</taxon>
        <taxon>Fabaceae</taxon>
        <taxon>Papilionoideae</taxon>
        <taxon>50 kb inversion clade</taxon>
        <taxon>NPAAA clade</taxon>
        <taxon>Hologalegina</taxon>
        <taxon>IRL clade</taxon>
        <taxon>Fabeae</taxon>
        <taxon>Lathyrus</taxon>
    </lineage>
</organism>
<accession>A0A9D4WV53</accession>
<dbReference type="Gramene" id="Psat05G0423600-T1">
    <property type="protein sequence ID" value="KAI5408332.1"/>
    <property type="gene ID" value="KIW84_054236"/>
</dbReference>
<proteinExistence type="predicted"/>
<comment type="caution">
    <text evidence="2">The sequence shown here is derived from an EMBL/GenBank/DDBJ whole genome shotgun (WGS) entry which is preliminary data.</text>
</comment>
<evidence type="ECO:0000313" key="2">
    <source>
        <dbReference type="EMBL" id="KAI5408332.1"/>
    </source>
</evidence>
<gene>
    <name evidence="2" type="ORF">KIW84_054236</name>
</gene>
<evidence type="ECO:0000256" key="1">
    <source>
        <dbReference type="SAM" id="MobiDB-lite"/>
    </source>
</evidence>
<sequence length="82" mass="9131">MEDPIEEDPILGKRQSKKPGYLKDYALKLAQQGMVKETDTKVDFSDFCDDQGMEVDDDGGDDDDMDAEDEGTDGCNLSSKKF</sequence>
<evidence type="ECO:0000313" key="3">
    <source>
        <dbReference type="Proteomes" id="UP001058974"/>
    </source>
</evidence>
<reference evidence="2 3" key="1">
    <citation type="journal article" date="2022" name="Nat. Genet.">
        <title>Improved pea reference genome and pan-genome highlight genomic features and evolutionary characteristics.</title>
        <authorList>
            <person name="Yang T."/>
            <person name="Liu R."/>
            <person name="Luo Y."/>
            <person name="Hu S."/>
            <person name="Wang D."/>
            <person name="Wang C."/>
            <person name="Pandey M.K."/>
            <person name="Ge S."/>
            <person name="Xu Q."/>
            <person name="Li N."/>
            <person name="Li G."/>
            <person name="Huang Y."/>
            <person name="Saxena R.K."/>
            <person name="Ji Y."/>
            <person name="Li M."/>
            <person name="Yan X."/>
            <person name="He Y."/>
            <person name="Liu Y."/>
            <person name="Wang X."/>
            <person name="Xiang C."/>
            <person name="Varshney R.K."/>
            <person name="Ding H."/>
            <person name="Gao S."/>
            <person name="Zong X."/>
        </authorList>
    </citation>
    <scope>NUCLEOTIDE SEQUENCE [LARGE SCALE GENOMIC DNA]</scope>
    <source>
        <strain evidence="2 3">cv. Zhongwan 6</strain>
    </source>
</reference>
<dbReference type="EMBL" id="JAMSHJ010000005">
    <property type="protein sequence ID" value="KAI5408332.1"/>
    <property type="molecule type" value="Genomic_DNA"/>
</dbReference>
<feature type="compositionally biased region" description="Acidic residues" evidence="1">
    <location>
        <begin position="46"/>
        <end position="72"/>
    </location>
</feature>
<feature type="region of interest" description="Disordered" evidence="1">
    <location>
        <begin position="46"/>
        <end position="82"/>
    </location>
</feature>
<protein>
    <submittedName>
        <fullName evidence="2">Uncharacterized protein</fullName>
    </submittedName>
</protein>
<dbReference type="Proteomes" id="UP001058974">
    <property type="component" value="Chromosome 5"/>
</dbReference>
<dbReference type="AlphaFoldDB" id="A0A9D4WV53"/>
<keyword evidence="3" id="KW-1185">Reference proteome</keyword>
<name>A0A9D4WV53_PEA</name>